<dbReference type="Proteomes" id="UP001187682">
    <property type="component" value="Unassembled WGS sequence"/>
</dbReference>
<reference evidence="1" key="1">
    <citation type="submission" date="2018-03" db="EMBL/GenBank/DDBJ databases">
        <authorList>
            <person name="Guldener U."/>
        </authorList>
    </citation>
    <scope>NUCLEOTIDE SEQUENCE</scope>
</reference>
<protein>
    <submittedName>
        <fullName evidence="1">Uncharacterized protein</fullName>
    </submittedName>
</protein>
<dbReference type="AlphaFoldDB" id="A0AAE8MS60"/>
<evidence type="ECO:0000313" key="1">
    <source>
        <dbReference type="EMBL" id="SPN97459.1"/>
    </source>
</evidence>
<sequence>MANKREGNIEFCQIDSEGRGINVPSHMRWQYRHIPGDGTHIGAMHPWGGYDLSKSASAGSAGYRAVMTYAPKVQVMLGGSQPKRTF</sequence>
<comment type="caution">
    <text evidence="1">The sequence shown here is derived from an EMBL/GenBank/DDBJ whole genome shotgun (WGS) entry which is preliminary data.</text>
</comment>
<organism evidence="1 2">
    <name type="scientific">Cephalotrichum gorgonifer</name>
    <dbReference type="NCBI Taxonomy" id="2041049"/>
    <lineage>
        <taxon>Eukaryota</taxon>
        <taxon>Fungi</taxon>
        <taxon>Dikarya</taxon>
        <taxon>Ascomycota</taxon>
        <taxon>Pezizomycotina</taxon>
        <taxon>Sordariomycetes</taxon>
        <taxon>Hypocreomycetidae</taxon>
        <taxon>Microascales</taxon>
        <taxon>Microascaceae</taxon>
        <taxon>Cephalotrichum</taxon>
    </lineage>
</organism>
<name>A0AAE8MS60_9PEZI</name>
<evidence type="ECO:0000313" key="2">
    <source>
        <dbReference type="Proteomes" id="UP001187682"/>
    </source>
</evidence>
<proteinExistence type="predicted"/>
<accession>A0AAE8MS60</accession>
<keyword evidence="2" id="KW-1185">Reference proteome</keyword>
<dbReference type="EMBL" id="ONZQ02000001">
    <property type="protein sequence ID" value="SPN97459.1"/>
    <property type="molecule type" value="Genomic_DNA"/>
</dbReference>
<gene>
    <name evidence="1" type="ORF">DNG_00973</name>
</gene>